<proteinExistence type="predicted"/>
<feature type="non-terminal residue" evidence="1">
    <location>
        <position position="1"/>
    </location>
</feature>
<sequence length="95" mass="10906">IKRFSWSKNTKLTFDDTALELHLRANLGVTLVSGDPLRVQFYVHFSDSLVERQPQTQDKAKDVDLKLAVYLEENLEASKEPIYGIFSINTLENVH</sequence>
<protein>
    <submittedName>
        <fullName evidence="1">Uncharacterized protein</fullName>
    </submittedName>
</protein>
<accession>A0AAE0ZRX7</accession>
<gene>
    <name evidence="1" type="ORF">RRG08_054957</name>
</gene>
<dbReference type="AlphaFoldDB" id="A0AAE0ZRX7"/>
<evidence type="ECO:0000313" key="1">
    <source>
        <dbReference type="EMBL" id="KAK3774340.1"/>
    </source>
</evidence>
<comment type="caution">
    <text evidence="1">The sequence shown here is derived from an EMBL/GenBank/DDBJ whole genome shotgun (WGS) entry which is preliminary data.</text>
</comment>
<keyword evidence="2" id="KW-1185">Reference proteome</keyword>
<reference evidence="1" key="1">
    <citation type="journal article" date="2023" name="G3 (Bethesda)">
        <title>A reference genome for the long-term kleptoplast-retaining sea slug Elysia crispata morphotype clarki.</title>
        <authorList>
            <person name="Eastman K.E."/>
            <person name="Pendleton A.L."/>
            <person name="Shaikh M.A."/>
            <person name="Suttiyut T."/>
            <person name="Ogas R."/>
            <person name="Tomko P."/>
            <person name="Gavelis G."/>
            <person name="Widhalm J.R."/>
            <person name="Wisecaver J.H."/>
        </authorList>
    </citation>
    <scope>NUCLEOTIDE SEQUENCE</scope>
    <source>
        <strain evidence="1">ECLA1</strain>
    </source>
</reference>
<dbReference type="Proteomes" id="UP001283361">
    <property type="component" value="Unassembled WGS sequence"/>
</dbReference>
<organism evidence="1 2">
    <name type="scientific">Elysia crispata</name>
    <name type="common">lettuce slug</name>
    <dbReference type="NCBI Taxonomy" id="231223"/>
    <lineage>
        <taxon>Eukaryota</taxon>
        <taxon>Metazoa</taxon>
        <taxon>Spiralia</taxon>
        <taxon>Lophotrochozoa</taxon>
        <taxon>Mollusca</taxon>
        <taxon>Gastropoda</taxon>
        <taxon>Heterobranchia</taxon>
        <taxon>Euthyneura</taxon>
        <taxon>Panpulmonata</taxon>
        <taxon>Sacoglossa</taxon>
        <taxon>Placobranchoidea</taxon>
        <taxon>Plakobranchidae</taxon>
        <taxon>Elysia</taxon>
    </lineage>
</organism>
<evidence type="ECO:0000313" key="2">
    <source>
        <dbReference type="Proteomes" id="UP001283361"/>
    </source>
</evidence>
<dbReference type="EMBL" id="JAWDGP010003429">
    <property type="protein sequence ID" value="KAK3774340.1"/>
    <property type="molecule type" value="Genomic_DNA"/>
</dbReference>
<name>A0AAE0ZRX7_9GAST</name>